<dbReference type="EMBL" id="VUNS01000018">
    <property type="protein sequence ID" value="MST98344.1"/>
    <property type="molecule type" value="Genomic_DNA"/>
</dbReference>
<dbReference type="SUPFAM" id="SSF54637">
    <property type="entry name" value="Thioesterase/thiol ester dehydrase-isomerase"/>
    <property type="match status" value="2"/>
</dbReference>
<dbReference type="Gene3D" id="3.10.129.10">
    <property type="entry name" value="Hotdog Thioesterase"/>
    <property type="match status" value="2"/>
</dbReference>
<evidence type="ECO:0000313" key="3">
    <source>
        <dbReference type="Proteomes" id="UP000435649"/>
    </source>
</evidence>
<reference evidence="2 3" key="1">
    <citation type="submission" date="2019-08" db="EMBL/GenBank/DDBJ databases">
        <title>In-depth cultivation of the pig gut microbiome towards novel bacterial diversity and tailored functional studies.</title>
        <authorList>
            <person name="Wylensek D."/>
            <person name="Hitch T.C.A."/>
            <person name="Clavel T."/>
        </authorList>
    </citation>
    <scope>NUCLEOTIDE SEQUENCE [LARGE SCALE GENOMIC DNA]</scope>
    <source>
        <strain evidence="2 3">BBE-744-WT-12</strain>
    </source>
</reference>
<dbReference type="Proteomes" id="UP000435649">
    <property type="component" value="Unassembled WGS sequence"/>
</dbReference>
<comment type="caution">
    <text evidence="2">The sequence shown here is derived from an EMBL/GenBank/DDBJ whole genome shotgun (WGS) entry which is preliminary data.</text>
</comment>
<dbReference type="PANTHER" id="PTHR30272:SF1">
    <property type="entry name" value="3-HYDROXYACYL-[ACYL-CARRIER-PROTEIN] DEHYDRATASE"/>
    <property type="match status" value="1"/>
</dbReference>
<evidence type="ECO:0000313" key="2">
    <source>
        <dbReference type="EMBL" id="MST98344.1"/>
    </source>
</evidence>
<dbReference type="Pfam" id="PF07977">
    <property type="entry name" value="FabA"/>
    <property type="match status" value="2"/>
</dbReference>
<keyword evidence="1 2" id="KW-0456">Lyase</keyword>
<keyword evidence="3" id="KW-1185">Reference proteome</keyword>
<organism evidence="2 3">
    <name type="scientific">Victivallis lenta</name>
    <dbReference type="NCBI Taxonomy" id="2606640"/>
    <lineage>
        <taxon>Bacteria</taxon>
        <taxon>Pseudomonadati</taxon>
        <taxon>Lentisphaerota</taxon>
        <taxon>Lentisphaeria</taxon>
        <taxon>Victivallales</taxon>
        <taxon>Victivallaceae</taxon>
        <taxon>Victivallis</taxon>
    </lineage>
</organism>
<dbReference type="InterPro" id="IPR013114">
    <property type="entry name" value="FabA_FabZ"/>
</dbReference>
<gene>
    <name evidence="2" type="primary">fabZ</name>
    <name evidence="2" type="ORF">FYJ85_14985</name>
</gene>
<dbReference type="GO" id="GO:0019171">
    <property type="term" value="F:(3R)-hydroxyacyl-[acyl-carrier-protein] dehydratase activity"/>
    <property type="evidence" value="ECO:0007669"/>
    <property type="project" value="UniProtKB-EC"/>
</dbReference>
<accession>A0A844G5W0</accession>
<dbReference type="AlphaFoldDB" id="A0A844G5W0"/>
<evidence type="ECO:0000256" key="1">
    <source>
        <dbReference type="ARBA" id="ARBA00023239"/>
    </source>
</evidence>
<dbReference type="RefSeq" id="WP_106053433.1">
    <property type="nucleotide sequence ID" value="NZ_CALXOB010000014.1"/>
</dbReference>
<dbReference type="NCBIfam" id="NF000582">
    <property type="entry name" value="PRK00006.1"/>
    <property type="match status" value="1"/>
</dbReference>
<dbReference type="EC" id="4.2.1.59" evidence="2"/>
<dbReference type="PANTHER" id="PTHR30272">
    <property type="entry name" value="3-HYDROXYACYL-[ACYL-CARRIER-PROTEIN] DEHYDRATASE"/>
    <property type="match status" value="1"/>
</dbReference>
<name>A0A844G5W0_9BACT</name>
<sequence length="304" mass="33457">MGKFFGIKEIKAILPQRYPMLMLDRAEQLSDTQYVGLKNLSINENFFQGHFPGHPIMPGVLQVEAMKQLGELAVRPLLDPAGELDVYMRVVEKVKFRRPNNPGDRVRVEAEVLSVENGEAVVKAQTSNNSGVTCEAKITLATRPKSGASAMPVLHTEFDKSDATPMDVTKIMSLIPHRYPFLLIDYIAKVEGDHVIAVKNLTGNEEIFSQAGDYAVMPESLLCEITAQSGCALVLARPGNEGKLGYFMSIDRAEIFEPVYPGDQLIVDIELPPAKGRFGKGTGYIKVGEKVVFQITLMFAIVDA</sequence>
<protein>
    <submittedName>
        <fullName evidence="2">3-hydroxyacyl-ACP dehydratase FabZ</fullName>
        <ecNumber evidence="2">4.2.1.59</ecNumber>
    </submittedName>
</protein>
<dbReference type="InterPro" id="IPR029069">
    <property type="entry name" value="HotDog_dom_sf"/>
</dbReference>
<proteinExistence type="predicted"/>
<dbReference type="CDD" id="cd01288">
    <property type="entry name" value="FabZ"/>
    <property type="match status" value="2"/>
</dbReference>